<name>A0A1G7CCL9_9RHOB</name>
<dbReference type="OrthoDB" id="9803287at2"/>
<dbReference type="InterPro" id="IPR029069">
    <property type="entry name" value="HotDog_dom_sf"/>
</dbReference>
<dbReference type="STRING" id="639004.SAMN04488239_1183"/>
<dbReference type="SUPFAM" id="SSF54637">
    <property type="entry name" value="Thioesterase/thiol ester dehydrase-isomerase"/>
    <property type="match status" value="1"/>
</dbReference>
<sequence length="173" mass="19284">MLSQSTPQSGHDGPYPAPVDVRGFAVRPEWIDYNGHMNVGYYGVAFDQALDVMLEEHLGTGKTYVETAGYGPYILQSHVQFRRELLEGEGFRVEFLLLDHDAKRMVYFARMISERDDALCATQEALLMNVSQETGRGAPFPDWAQARIARMAAAHEALPADPAIGARLGIRRD</sequence>
<accession>A0A1G7CCL9</accession>
<proteinExistence type="predicted"/>
<evidence type="ECO:0000313" key="2">
    <source>
        <dbReference type="Proteomes" id="UP000199628"/>
    </source>
</evidence>
<dbReference type="Proteomes" id="UP000199628">
    <property type="component" value="Unassembled WGS sequence"/>
</dbReference>
<keyword evidence="1" id="KW-0378">Hydrolase</keyword>
<protein>
    <submittedName>
        <fullName evidence="1">Acyl-CoA thioester hydrolase</fullName>
    </submittedName>
</protein>
<dbReference type="CDD" id="cd00586">
    <property type="entry name" value="4HBT"/>
    <property type="match status" value="1"/>
</dbReference>
<dbReference type="AlphaFoldDB" id="A0A1G7CCL9"/>
<organism evidence="1 2">
    <name type="scientific">Ruegeria marina</name>
    <dbReference type="NCBI Taxonomy" id="639004"/>
    <lineage>
        <taxon>Bacteria</taxon>
        <taxon>Pseudomonadati</taxon>
        <taxon>Pseudomonadota</taxon>
        <taxon>Alphaproteobacteria</taxon>
        <taxon>Rhodobacterales</taxon>
        <taxon>Roseobacteraceae</taxon>
        <taxon>Ruegeria</taxon>
    </lineage>
</organism>
<gene>
    <name evidence="1" type="ORF">SAMN04488239_1183</name>
</gene>
<dbReference type="Gene3D" id="3.10.129.10">
    <property type="entry name" value="Hotdog Thioesterase"/>
    <property type="match status" value="1"/>
</dbReference>
<dbReference type="EMBL" id="FMZV01000018">
    <property type="protein sequence ID" value="SDE37077.1"/>
    <property type="molecule type" value="Genomic_DNA"/>
</dbReference>
<evidence type="ECO:0000313" key="1">
    <source>
        <dbReference type="EMBL" id="SDE37077.1"/>
    </source>
</evidence>
<reference evidence="2" key="1">
    <citation type="submission" date="2016-10" db="EMBL/GenBank/DDBJ databases">
        <authorList>
            <person name="Varghese N."/>
            <person name="Submissions S."/>
        </authorList>
    </citation>
    <scope>NUCLEOTIDE SEQUENCE [LARGE SCALE GENOMIC DNA]</scope>
    <source>
        <strain evidence="2">CGMCC 1.9108</strain>
    </source>
</reference>
<dbReference type="Pfam" id="PF13279">
    <property type="entry name" value="4HBT_2"/>
    <property type="match status" value="1"/>
</dbReference>
<dbReference type="RefSeq" id="WP_093036095.1">
    <property type="nucleotide sequence ID" value="NZ_FMZV01000018.1"/>
</dbReference>
<dbReference type="GO" id="GO:0016787">
    <property type="term" value="F:hydrolase activity"/>
    <property type="evidence" value="ECO:0007669"/>
    <property type="project" value="UniProtKB-KW"/>
</dbReference>
<keyword evidence="2" id="KW-1185">Reference proteome</keyword>